<proteinExistence type="predicted"/>
<name>A0A5B7CR99_PORTR</name>
<dbReference type="AlphaFoldDB" id="A0A5B7CR99"/>
<keyword evidence="2" id="KW-1185">Reference proteome</keyword>
<accession>A0A5B7CR99</accession>
<dbReference type="EMBL" id="VSRR010000211">
    <property type="protein sequence ID" value="MPC12337.1"/>
    <property type="molecule type" value="Genomic_DNA"/>
</dbReference>
<evidence type="ECO:0000313" key="1">
    <source>
        <dbReference type="EMBL" id="MPC12337.1"/>
    </source>
</evidence>
<reference evidence="1 2" key="1">
    <citation type="submission" date="2019-05" db="EMBL/GenBank/DDBJ databases">
        <title>Another draft genome of Portunus trituberculatus and its Hox gene families provides insights of decapod evolution.</title>
        <authorList>
            <person name="Jeong J.-H."/>
            <person name="Song I."/>
            <person name="Kim S."/>
            <person name="Choi T."/>
            <person name="Kim D."/>
            <person name="Ryu S."/>
            <person name="Kim W."/>
        </authorList>
    </citation>
    <scope>NUCLEOTIDE SEQUENCE [LARGE SCALE GENOMIC DNA]</scope>
    <source>
        <tissue evidence="1">Muscle</tissue>
    </source>
</reference>
<evidence type="ECO:0000313" key="2">
    <source>
        <dbReference type="Proteomes" id="UP000324222"/>
    </source>
</evidence>
<gene>
    <name evidence="1" type="ORF">E2C01_005026</name>
</gene>
<organism evidence="1 2">
    <name type="scientific">Portunus trituberculatus</name>
    <name type="common">Swimming crab</name>
    <name type="synonym">Neptunus trituberculatus</name>
    <dbReference type="NCBI Taxonomy" id="210409"/>
    <lineage>
        <taxon>Eukaryota</taxon>
        <taxon>Metazoa</taxon>
        <taxon>Ecdysozoa</taxon>
        <taxon>Arthropoda</taxon>
        <taxon>Crustacea</taxon>
        <taxon>Multicrustacea</taxon>
        <taxon>Malacostraca</taxon>
        <taxon>Eumalacostraca</taxon>
        <taxon>Eucarida</taxon>
        <taxon>Decapoda</taxon>
        <taxon>Pleocyemata</taxon>
        <taxon>Brachyura</taxon>
        <taxon>Eubrachyura</taxon>
        <taxon>Portunoidea</taxon>
        <taxon>Portunidae</taxon>
        <taxon>Portuninae</taxon>
        <taxon>Portunus</taxon>
    </lineage>
</organism>
<protein>
    <submittedName>
        <fullName evidence="1">Uncharacterized protein</fullName>
    </submittedName>
</protein>
<dbReference type="Proteomes" id="UP000324222">
    <property type="component" value="Unassembled WGS sequence"/>
</dbReference>
<comment type="caution">
    <text evidence="1">The sequence shown here is derived from an EMBL/GenBank/DDBJ whole genome shotgun (WGS) entry which is preliminary data.</text>
</comment>
<sequence>MTVYERRGCGANCWLAGTRAVRCVTDPAPCGTSTGVWWLYWFTWALVHLATRSPGSLFAGPFAPGLHLLMACSSGLHAAMQAMGKAQCRLRGARCVVLGKKAGVQAGLQEVLALYGLQLLYQLLLLRPELRQGPGHLRLGEEEDIMLRSANRRPSNQRWARTCNARSTVERRKMRCRMTQRYATATNNDCPLSHARTADEANKNTTATQQYRRALLAAPRRKVHYKVLDSTEARRAGGRRVHCSVFRGFTKSRNQGWESSDRHEFLGCTYLQVFRKYFQAAAVKGRWSSTGMLRDGRVR</sequence>